<dbReference type="Proteomes" id="UP000294901">
    <property type="component" value="Unassembled WGS sequence"/>
</dbReference>
<dbReference type="EMBL" id="SNWR01000001">
    <property type="protein sequence ID" value="TDO37107.1"/>
    <property type="molecule type" value="Genomic_DNA"/>
</dbReference>
<dbReference type="Gene3D" id="2.120.10.30">
    <property type="entry name" value="TolB, C-terminal domain"/>
    <property type="match status" value="1"/>
</dbReference>
<protein>
    <submittedName>
        <fullName evidence="2">Sugar lactone lactonase YvrE</fullName>
    </submittedName>
</protein>
<proteinExistence type="predicted"/>
<organism evidence="2 3">
    <name type="scientific">Paractinoplanes brasiliensis</name>
    <dbReference type="NCBI Taxonomy" id="52695"/>
    <lineage>
        <taxon>Bacteria</taxon>
        <taxon>Bacillati</taxon>
        <taxon>Actinomycetota</taxon>
        <taxon>Actinomycetes</taxon>
        <taxon>Micromonosporales</taxon>
        <taxon>Micromonosporaceae</taxon>
        <taxon>Paractinoplanes</taxon>
    </lineage>
</organism>
<feature type="signal peptide" evidence="1">
    <location>
        <begin position="1"/>
        <end position="18"/>
    </location>
</feature>
<gene>
    <name evidence="2" type="ORF">C8E87_0702</name>
</gene>
<dbReference type="AlphaFoldDB" id="A0A4R6JML2"/>
<evidence type="ECO:0000313" key="3">
    <source>
        <dbReference type="Proteomes" id="UP000294901"/>
    </source>
</evidence>
<reference evidence="2 3" key="1">
    <citation type="submission" date="2019-03" db="EMBL/GenBank/DDBJ databases">
        <title>Sequencing the genomes of 1000 actinobacteria strains.</title>
        <authorList>
            <person name="Klenk H.-P."/>
        </authorList>
    </citation>
    <scope>NUCLEOTIDE SEQUENCE [LARGE SCALE GENOMIC DNA]</scope>
    <source>
        <strain evidence="2 3">DSM 43805</strain>
    </source>
</reference>
<feature type="chain" id="PRO_5038755283" evidence="1">
    <location>
        <begin position="19"/>
        <end position="340"/>
    </location>
</feature>
<keyword evidence="1" id="KW-0732">Signal</keyword>
<dbReference type="InterPro" id="IPR011042">
    <property type="entry name" value="6-blade_b-propeller_TolB-like"/>
</dbReference>
<dbReference type="SUPFAM" id="SSF63829">
    <property type="entry name" value="Calcium-dependent phosphotriesterase"/>
    <property type="match status" value="1"/>
</dbReference>
<accession>A0A4R6JML2</accession>
<keyword evidence="3" id="KW-1185">Reference proteome</keyword>
<evidence type="ECO:0000313" key="2">
    <source>
        <dbReference type="EMBL" id="TDO37107.1"/>
    </source>
</evidence>
<evidence type="ECO:0000256" key="1">
    <source>
        <dbReference type="SAM" id="SignalP"/>
    </source>
</evidence>
<name>A0A4R6JML2_9ACTN</name>
<sequence>MRKSMRRSLGLALTPVFAVLMSAALPGAPAASAESAPATGAVFHHRLYPSVLPLPNGFSPEGIAVHGTTAFTGSIYNGAIRRVDLRTGRSKQFVTPPGAGRISVGMDVDRFGRLWVAGGGAGGPLPGVVSTFRVYDTRSGRLLADVPFPAAGFLNDVKVTRDAVWFTDSASPAALVRVPVAADGRIGSPRKVTLTGDWVPGSTINANGIEATPDGRHLIVDQTTAPGGGAALYLVPATSHGTAAARRIDLEGTLASADGLVLLGRTLYVVTHDGVVKVELSKSGTAGRIVGITEVPGAAFASTADVFRSRLYVVDANLGDNLANIGNPAASFKIVGIRLP</sequence>
<comment type="caution">
    <text evidence="2">The sequence shown here is derived from an EMBL/GenBank/DDBJ whole genome shotgun (WGS) entry which is preliminary data.</text>
</comment>